<protein>
    <submittedName>
        <fullName evidence="1">Uncharacterized protein</fullName>
    </submittedName>
</protein>
<evidence type="ECO:0000313" key="2">
    <source>
        <dbReference type="Proteomes" id="UP000727456"/>
    </source>
</evidence>
<organism evidence="1 2">
    <name type="scientific">Sphingomonas vulcanisoli</name>
    <dbReference type="NCBI Taxonomy" id="1658060"/>
    <lineage>
        <taxon>Bacteria</taxon>
        <taxon>Pseudomonadati</taxon>
        <taxon>Pseudomonadota</taxon>
        <taxon>Alphaproteobacteria</taxon>
        <taxon>Sphingomonadales</taxon>
        <taxon>Sphingomonadaceae</taxon>
        <taxon>Sphingomonas</taxon>
    </lineage>
</organism>
<dbReference type="EMBL" id="JAAOZC010000005">
    <property type="protein sequence ID" value="NIJ08671.1"/>
    <property type="molecule type" value="Genomic_DNA"/>
</dbReference>
<reference evidence="1 2" key="1">
    <citation type="submission" date="2020-03" db="EMBL/GenBank/DDBJ databases">
        <title>Genomic Encyclopedia of Type Strains, Phase III (KMG-III): the genomes of soil and plant-associated and newly described type strains.</title>
        <authorList>
            <person name="Whitman W."/>
        </authorList>
    </citation>
    <scope>NUCLEOTIDE SEQUENCE [LARGE SCALE GENOMIC DNA]</scope>
    <source>
        <strain evidence="1 2">CECT 8804</strain>
    </source>
</reference>
<sequence>MSIALLWLQVSATPPLPSIDFDLAKAKAFSGSGCTPGKRDEITVCGRRDSDRYRTKSIPGAYGDQHITAQASLPGNVTATAHGQATPLPTGGPPRFMLSLTKPF</sequence>
<gene>
    <name evidence="1" type="ORF">FHS31_002292</name>
</gene>
<proteinExistence type="predicted"/>
<dbReference type="Proteomes" id="UP000727456">
    <property type="component" value="Unassembled WGS sequence"/>
</dbReference>
<keyword evidence="2" id="KW-1185">Reference proteome</keyword>
<evidence type="ECO:0000313" key="1">
    <source>
        <dbReference type="EMBL" id="NIJ08671.1"/>
    </source>
</evidence>
<comment type="caution">
    <text evidence="1">The sequence shown here is derived from an EMBL/GenBank/DDBJ whole genome shotgun (WGS) entry which is preliminary data.</text>
</comment>
<name>A0ABX0TT35_9SPHN</name>
<accession>A0ABX0TT35</accession>
<dbReference type="RefSeq" id="WP_167073559.1">
    <property type="nucleotide sequence ID" value="NZ_JAAOZC010000005.1"/>
</dbReference>